<dbReference type="EMBL" id="LR796855">
    <property type="protein sequence ID" value="CAB4169806.1"/>
    <property type="molecule type" value="Genomic_DNA"/>
</dbReference>
<protein>
    <submittedName>
        <fullName evidence="3">Uncharacterized protein</fullName>
    </submittedName>
</protein>
<evidence type="ECO:0000313" key="2">
    <source>
        <dbReference type="EMBL" id="CAB4150102.1"/>
    </source>
</evidence>
<dbReference type="EMBL" id="LR797373">
    <property type="protein sequence ID" value="CAB4210618.1"/>
    <property type="molecule type" value="Genomic_DNA"/>
</dbReference>
<organism evidence="3">
    <name type="scientific">uncultured Caudovirales phage</name>
    <dbReference type="NCBI Taxonomy" id="2100421"/>
    <lineage>
        <taxon>Viruses</taxon>
        <taxon>Duplodnaviria</taxon>
        <taxon>Heunggongvirae</taxon>
        <taxon>Uroviricota</taxon>
        <taxon>Caudoviricetes</taxon>
        <taxon>Peduoviridae</taxon>
        <taxon>Maltschvirus</taxon>
        <taxon>Maltschvirus maltsch</taxon>
    </lineage>
</organism>
<dbReference type="EMBL" id="LR796302">
    <property type="protein sequence ID" value="CAB4135556.1"/>
    <property type="molecule type" value="Genomic_DNA"/>
</dbReference>
<dbReference type="EMBL" id="LR796533">
    <property type="protein sequence ID" value="CAB4150102.1"/>
    <property type="molecule type" value="Genomic_DNA"/>
</dbReference>
<accession>A0A6J5PIN3</accession>
<reference evidence="3" key="1">
    <citation type="submission" date="2020-05" db="EMBL/GenBank/DDBJ databases">
        <authorList>
            <person name="Chiriac C."/>
            <person name="Salcher M."/>
            <person name="Ghai R."/>
            <person name="Kavagutti S V."/>
        </authorList>
    </citation>
    <scope>NUCLEOTIDE SEQUENCE</scope>
</reference>
<dbReference type="EMBL" id="LR797044">
    <property type="protein sequence ID" value="CAB4183189.1"/>
    <property type="molecule type" value="Genomic_DNA"/>
</dbReference>
<evidence type="ECO:0000313" key="1">
    <source>
        <dbReference type="EMBL" id="CAB4135556.1"/>
    </source>
</evidence>
<evidence type="ECO:0000313" key="6">
    <source>
        <dbReference type="EMBL" id="CAB4210618.1"/>
    </source>
</evidence>
<name>A0A6J5PIN3_9CAUD</name>
<sequence>MTRSKYDFIVSQEFDDVMETVIVEDDEIAANDEMVALTNEMEEPHMAFETPVDVQLAFNNVYHRFLDYYATKE</sequence>
<evidence type="ECO:0000313" key="4">
    <source>
        <dbReference type="EMBL" id="CAB4183189.1"/>
    </source>
</evidence>
<proteinExistence type="predicted"/>
<dbReference type="EMBL" id="LR797261">
    <property type="protein sequence ID" value="CAB4197882.1"/>
    <property type="molecule type" value="Genomic_DNA"/>
</dbReference>
<evidence type="ECO:0000313" key="5">
    <source>
        <dbReference type="EMBL" id="CAB4197882.1"/>
    </source>
</evidence>
<evidence type="ECO:0000313" key="3">
    <source>
        <dbReference type="EMBL" id="CAB4169806.1"/>
    </source>
</evidence>
<gene>
    <name evidence="4" type="ORF">UFOVP1078_46</name>
    <name evidence="5" type="ORF">UFOVP1317_36</name>
    <name evidence="6" type="ORF">UFOVP1429_31</name>
    <name evidence="1" type="ORF">UFOVP289_57</name>
    <name evidence="2" type="ORF">UFOVP547_53</name>
    <name evidence="3" type="ORF">UFOVP900_16</name>
</gene>